<accession>A0A834Z1N3</accession>
<keyword evidence="1" id="KW-0539">Nucleus</keyword>
<protein>
    <recommendedName>
        <fullName evidence="1">Protein FAR1-RELATED SEQUENCE</fullName>
    </recommendedName>
</protein>
<keyword evidence="1" id="KW-0479">Metal-binding</keyword>
<comment type="caution">
    <text evidence="3">The sequence shown here is derived from an EMBL/GenBank/DDBJ whole genome shotgun (WGS) entry which is preliminary data.</text>
</comment>
<organism evidence="3 4">
    <name type="scientific">Tetracentron sinense</name>
    <name type="common">Spur-leaf</name>
    <dbReference type="NCBI Taxonomy" id="13715"/>
    <lineage>
        <taxon>Eukaryota</taxon>
        <taxon>Viridiplantae</taxon>
        <taxon>Streptophyta</taxon>
        <taxon>Embryophyta</taxon>
        <taxon>Tracheophyta</taxon>
        <taxon>Spermatophyta</taxon>
        <taxon>Magnoliopsida</taxon>
        <taxon>Trochodendrales</taxon>
        <taxon>Trochodendraceae</taxon>
        <taxon>Tetracentron</taxon>
    </lineage>
</organism>
<dbReference type="GO" id="GO:0008270">
    <property type="term" value="F:zinc ion binding"/>
    <property type="evidence" value="ECO:0007669"/>
    <property type="project" value="UniProtKB-UniRule"/>
</dbReference>
<dbReference type="GO" id="GO:0006355">
    <property type="term" value="P:regulation of DNA-templated transcription"/>
    <property type="evidence" value="ECO:0007669"/>
    <property type="project" value="UniProtKB-UniRule"/>
</dbReference>
<dbReference type="PANTHER" id="PTHR31669:SF225">
    <property type="entry name" value="OS03G0655600 PROTEIN"/>
    <property type="match status" value="1"/>
</dbReference>
<comment type="similarity">
    <text evidence="1">Belongs to the FHY3/FAR1 family.</text>
</comment>
<proteinExistence type="inferred from homology"/>
<evidence type="ECO:0000313" key="4">
    <source>
        <dbReference type="Proteomes" id="UP000655225"/>
    </source>
</evidence>
<dbReference type="Pfam" id="PF10551">
    <property type="entry name" value="MULE"/>
    <property type="match status" value="1"/>
</dbReference>
<comment type="function">
    <text evidence="1">Putative transcription activator involved in regulating light control of development.</text>
</comment>
<dbReference type="PANTHER" id="PTHR31669">
    <property type="entry name" value="PROTEIN FAR1-RELATED SEQUENCE 10-RELATED"/>
    <property type="match status" value="1"/>
</dbReference>
<comment type="subcellular location">
    <subcellularLocation>
        <location evidence="1">Nucleus</location>
    </subcellularLocation>
</comment>
<dbReference type="OrthoDB" id="2402896at2759"/>
<gene>
    <name evidence="3" type="ORF">HHK36_019108</name>
</gene>
<keyword evidence="1" id="KW-0863">Zinc-finger</keyword>
<dbReference type="Proteomes" id="UP000655225">
    <property type="component" value="Unassembled WGS sequence"/>
</dbReference>
<evidence type="ECO:0000256" key="1">
    <source>
        <dbReference type="RuleBase" id="RU367018"/>
    </source>
</evidence>
<keyword evidence="4" id="KW-1185">Reference proteome</keyword>
<dbReference type="EMBL" id="JABCRI010000013">
    <property type="protein sequence ID" value="KAF8395167.1"/>
    <property type="molecule type" value="Genomic_DNA"/>
</dbReference>
<dbReference type="InterPro" id="IPR031052">
    <property type="entry name" value="FHY3/FAR1"/>
</dbReference>
<dbReference type="GO" id="GO:0005634">
    <property type="term" value="C:nucleus"/>
    <property type="evidence" value="ECO:0007669"/>
    <property type="project" value="UniProtKB-SubCell"/>
</dbReference>
<dbReference type="AlphaFoldDB" id="A0A834Z1N3"/>
<reference evidence="3 4" key="1">
    <citation type="submission" date="2020-04" db="EMBL/GenBank/DDBJ databases">
        <title>Plant Genome Project.</title>
        <authorList>
            <person name="Zhang R.-G."/>
        </authorList>
    </citation>
    <scope>NUCLEOTIDE SEQUENCE [LARGE SCALE GENOMIC DNA]</scope>
    <source>
        <strain evidence="3">YNK0</strain>
        <tissue evidence="3">Leaf</tissue>
    </source>
</reference>
<sequence length="933" mass="104533">MGWKAFLAALKFFVPTDPGGLVGGYQRVGRNEREGKERKFELGSRVEPALKAQEPAEGIISALRKEPNGIKIRVEQDFGAFGRWQDAVVCSVGGPQPLDGWSEVALAMAKVIRVHKQLILFPVDSNRAIILWWPASNALSVLGLSKTRWLALRGVPYHMWIPSVWNQIGQACGGLVAIHPSAKFFTDLEVAKIQVQSELRDISRFISIEFHSISYPVEVNIWGHELCGCGKSEVEAASKGAEPRGKTRLEVNPASLSLSAKTKKSETIFLNSNCCPIPLKSGDGNVRNTERQLLESRGRESTKVRWQQKVCVLFPAKESAISDEEHEIPGSEGSVLWKQEEDNFEEALDSVRRPLNQVEMKRSDTGSKFGRVKKKRNSLRRLRRKKAMALFRSKNRVQGGEDKVVAAGCGSGSGLSEVYKSVSEPEQPSSKQEAQVFQGWSDALWASNLGPVGGILREWSGPSRGERDSSYPLYQDGTIRVSKHTSWGFRSFKAQGDFREQVHSSSKAFQSGDSGRDLSRGCWSALELMEKSLMVGNQMDLLSSPAQMLVEEDGGVLRRFNPAVPPLSPSLEQMQVDSDPFDLAPLIFDRLKGKSNQSLISSRSCRIGVCSRKEPGETSSSGSYAEELEGASLLLAARCESVSLSQACDCLGGVMPPVSSNPLLLVPRSLIKVRRRARILGSNPKLGSLISLSAISDLSRVVRRLVILKGVMPETIVGDCNKPVEDYEVENTMDGDKMDEEGIDEIMQDNSELQMLDREKSSACEPMVGMEFDSVDAAKEFYNKYAKRVNHRRLSILFACGLIAYETEETFVWLFEVWLEAMSRKIPISINKAMKVAIATVFPSTIQRFCKWHILNKLPEKLNHVYQSDNNFGWEFRHCIENVIIDDFERDWKSLLEKYSLCDNEWLKSLYDECKQWIPAYMRDIFCRNVYQR</sequence>
<name>A0A834Z1N3_TETSI</name>
<evidence type="ECO:0000259" key="2">
    <source>
        <dbReference type="Pfam" id="PF10551"/>
    </source>
</evidence>
<evidence type="ECO:0000313" key="3">
    <source>
        <dbReference type="EMBL" id="KAF8395167.1"/>
    </source>
</evidence>
<keyword evidence="1" id="KW-0862">Zinc</keyword>
<feature type="domain" description="MULE transposase" evidence="2">
    <location>
        <begin position="789"/>
        <end position="856"/>
    </location>
</feature>
<dbReference type="InterPro" id="IPR018289">
    <property type="entry name" value="MULE_transposase_dom"/>
</dbReference>